<keyword evidence="4" id="KW-1185">Reference proteome</keyword>
<dbReference type="Proteomes" id="UP000054279">
    <property type="component" value="Unassembled WGS sequence"/>
</dbReference>
<dbReference type="HOGENOM" id="CLU_039867_1_0_1"/>
<proteinExistence type="predicted"/>
<feature type="region of interest" description="Disordered" evidence="2">
    <location>
        <begin position="183"/>
        <end position="203"/>
    </location>
</feature>
<accession>A0A0C9UVB0</accession>
<dbReference type="AlphaFoldDB" id="A0A0C9UVB0"/>
<name>A0A0C9UVB0_SPHS4</name>
<reference evidence="3 4" key="1">
    <citation type="submission" date="2014-06" db="EMBL/GenBank/DDBJ databases">
        <title>Evolutionary Origins and Diversification of the Mycorrhizal Mutualists.</title>
        <authorList>
            <consortium name="DOE Joint Genome Institute"/>
            <consortium name="Mycorrhizal Genomics Consortium"/>
            <person name="Kohler A."/>
            <person name="Kuo A."/>
            <person name="Nagy L.G."/>
            <person name="Floudas D."/>
            <person name="Copeland A."/>
            <person name="Barry K.W."/>
            <person name="Cichocki N."/>
            <person name="Veneault-Fourrey C."/>
            <person name="LaButti K."/>
            <person name="Lindquist E.A."/>
            <person name="Lipzen A."/>
            <person name="Lundell T."/>
            <person name="Morin E."/>
            <person name="Murat C."/>
            <person name="Riley R."/>
            <person name="Ohm R."/>
            <person name="Sun H."/>
            <person name="Tunlid A."/>
            <person name="Henrissat B."/>
            <person name="Grigoriev I.V."/>
            <person name="Hibbett D.S."/>
            <person name="Martin F."/>
        </authorList>
    </citation>
    <scope>NUCLEOTIDE SEQUENCE [LARGE SCALE GENOMIC DNA]</scope>
    <source>
        <strain evidence="3 4">SS14</strain>
    </source>
</reference>
<keyword evidence="1" id="KW-0175">Coiled coil</keyword>
<dbReference type="Gene3D" id="1.10.287.1490">
    <property type="match status" value="1"/>
</dbReference>
<evidence type="ECO:0000313" key="3">
    <source>
        <dbReference type="EMBL" id="KIJ46985.1"/>
    </source>
</evidence>
<dbReference type="EMBL" id="KN837104">
    <property type="protein sequence ID" value="KIJ46985.1"/>
    <property type="molecule type" value="Genomic_DNA"/>
</dbReference>
<dbReference type="SUPFAM" id="SSF69979">
    <property type="entry name" value="Eea1 homodimerisation domain"/>
    <property type="match status" value="1"/>
</dbReference>
<sequence length="283" mass="31566">MDNKHNAPMQVDSSTNNISALQAFKLDPSTEWVIESIPGFVAIKYNGLLHLHAVDKAWPELGRYQDDYYCLVEDYNTLKEKIQAAEKKAEDRRAKMNELYKKLDTHQVTVKNLGEQVQSLEAQLQELKSNSGGLPKNKELVLENKHLQQELDYYVGRAQYALYEKDADWATCNGYRLGNIPVSDSKEDDEDHGGLPTLPEEVPQDVPVRPAAKLAHPMGKLHWNESKVVHIAGIPAIGGSRLPPAPKRIIADPPTAITGVLPRPLGKAQAEHWDQPTLRGASD</sequence>
<organism evidence="3 4">
    <name type="scientific">Sphaerobolus stellatus (strain SS14)</name>
    <dbReference type="NCBI Taxonomy" id="990650"/>
    <lineage>
        <taxon>Eukaryota</taxon>
        <taxon>Fungi</taxon>
        <taxon>Dikarya</taxon>
        <taxon>Basidiomycota</taxon>
        <taxon>Agaricomycotina</taxon>
        <taxon>Agaricomycetes</taxon>
        <taxon>Phallomycetidae</taxon>
        <taxon>Geastrales</taxon>
        <taxon>Sphaerobolaceae</taxon>
        <taxon>Sphaerobolus</taxon>
    </lineage>
</organism>
<evidence type="ECO:0000256" key="1">
    <source>
        <dbReference type="SAM" id="Coils"/>
    </source>
</evidence>
<feature type="coiled-coil region" evidence="1">
    <location>
        <begin position="72"/>
        <end position="130"/>
    </location>
</feature>
<evidence type="ECO:0000313" key="4">
    <source>
        <dbReference type="Proteomes" id="UP000054279"/>
    </source>
</evidence>
<protein>
    <submittedName>
        <fullName evidence="3">Uncharacterized protein</fullName>
    </submittedName>
</protein>
<evidence type="ECO:0000256" key="2">
    <source>
        <dbReference type="SAM" id="MobiDB-lite"/>
    </source>
</evidence>
<gene>
    <name evidence="3" type="ORF">M422DRAFT_249266</name>
</gene>